<name>A0A0A9BF29_ARUDO</name>
<sequence>MLIVSLKITFTFIFSFLNGFGYNFRHSKPLFKYKIRQSKIHTIASFQVQQLTSYLRHISY</sequence>
<reference evidence="1" key="2">
    <citation type="journal article" date="2015" name="Data Brief">
        <title>Shoot transcriptome of the giant reed, Arundo donax.</title>
        <authorList>
            <person name="Barrero R.A."/>
            <person name="Guerrero F.D."/>
            <person name="Moolhuijzen P."/>
            <person name="Goolsby J.A."/>
            <person name="Tidwell J."/>
            <person name="Bellgard S.E."/>
            <person name="Bellgard M.I."/>
        </authorList>
    </citation>
    <scope>NUCLEOTIDE SEQUENCE</scope>
    <source>
        <tissue evidence="1">Shoot tissue taken approximately 20 cm above the soil surface</tissue>
    </source>
</reference>
<accession>A0A0A9BF29</accession>
<dbReference type="EMBL" id="GBRH01235341">
    <property type="protein sequence ID" value="JAD62554.1"/>
    <property type="molecule type" value="Transcribed_RNA"/>
</dbReference>
<proteinExistence type="predicted"/>
<organism evidence="1">
    <name type="scientific">Arundo donax</name>
    <name type="common">Giant reed</name>
    <name type="synonym">Donax arundinaceus</name>
    <dbReference type="NCBI Taxonomy" id="35708"/>
    <lineage>
        <taxon>Eukaryota</taxon>
        <taxon>Viridiplantae</taxon>
        <taxon>Streptophyta</taxon>
        <taxon>Embryophyta</taxon>
        <taxon>Tracheophyta</taxon>
        <taxon>Spermatophyta</taxon>
        <taxon>Magnoliopsida</taxon>
        <taxon>Liliopsida</taxon>
        <taxon>Poales</taxon>
        <taxon>Poaceae</taxon>
        <taxon>PACMAD clade</taxon>
        <taxon>Arundinoideae</taxon>
        <taxon>Arundineae</taxon>
        <taxon>Arundo</taxon>
    </lineage>
</organism>
<reference evidence="1" key="1">
    <citation type="submission" date="2014-09" db="EMBL/GenBank/DDBJ databases">
        <authorList>
            <person name="Magalhaes I.L.F."/>
            <person name="Oliveira U."/>
            <person name="Santos F.R."/>
            <person name="Vidigal T.H.D.A."/>
            <person name="Brescovit A.D."/>
            <person name="Santos A.J."/>
        </authorList>
    </citation>
    <scope>NUCLEOTIDE SEQUENCE</scope>
    <source>
        <tissue evidence="1">Shoot tissue taken approximately 20 cm above the soil surface</tissue>
    </source>
</reference>
<dbReference type="AlphaFoldDB" id="A0A0A9BF29"/>
<protein>
    <submittedName>
        <fullName evidence="1">Uncharacterized protein</fullName>
    </submittedName>
</protein>
<evidence type="ECO:0000313" key="1">
    <source>
        <dbReference type="EMBL" id="JAD62554.1"/>
    </source>
</evidence>